<dbReference type="InterPro" id="IPR053051">
    <property type="entry name" value="HDAC_complex_subunit"/>
</dbReference>
<accession>A0A0A8L7N8</accession>
<evidence type="ECO:0000256" key="3">
    <source>
        <dbReference type="ARBA" id="ARBA00022833"/>
    </source>
</evidence>
<dbReference type="OrthoDB" id="418595at2759"/>
<evidence type="ECO:0000256" key="2">
    <source>
        <dbReference type="ARBA" id="ARBA00022771"/>
    </source>
</evidence>
<feature type="compositionally biased region" description="Basic and acidic residues" evidence="5">
    <location>
        <begin position="172"/>
        <end position="227"/>
    </location>
</feature>
<dbReference type="InterPro" id="IPR011011">
    <property type="entry name" value="Znf_FYVE_PHD"/>
</dbReference>
<dbReference type="GO" id="GO:0070210">
    <property type="term" value="C:Rpd3L-Expanded complex"/>
    <property type="evidence" value="ECO:0007669"/>
    <property type="project" value="TreeGrafter"/>
</dbReference>
<keyword evidence="2 4" id="KW-0863">Zinc-finger</keyword>
<feature type="domain" description="PHD-type" evidence="6">
    <location>
        <begin position="31"/>
        <end position="82"/>
    </location>
</feature>
<dbReference type="GO" id="GO:0008270">
    <property type="term" value="F:zinc ion binding"/>
    <property type="evidence" value="ECO:0007669"/>
    <property type="project" value="UniProtKB-KW"/>
</dbReference>
<dbReference type="SMART" id="SM00249">
    <property type="entry name" value="PHD"/>
    <property type="match status" value="1"/>
</dbReference>
<dbReference type="PROSITE" id="PS50016">
    <property type="entry name" value="ZF_PHD_2"/>
    <property type="match status" value="1"/>
</dbReference>
<dbReference type="InterPro" id="IPR013083">
    <property type="entry name" value="Znf_RING/FYVE/PHD"/>
</dbReference>
<evidence type="ECO:0000313" key="8">
    <source>
        <dbReference type="Proteomes" id="UP000031516"/>
    </source>
</evidence>
<dbReference type="GO" id="GO:0033698">
    <property type="term" value="C:Rpd3L complex"/>
    <property type="evidence" value="ECO:0007669"/>
    <property type="project" value="TreeGrafter"/>
</dbReference>
<dbReference type="AlphaFoldDB" id="A0A0A8L7N8"/>
<dbReference type="Gene3D" id="3.30.40.10">
    <property type="entry name" value="Zinc/RING finger domain, C3HC4 (zinc finger)"/>
    <property type="match status" value="1"/>
</dbReference>
<sequence>MKRETRDRGRSELAESKSVESSELEQEDEGDTRCICGKIEPPDDSGLYIQCEECHVWQHGYCVGISEEETPDKYWCEQCKPELHSLYTTDLSEKRSIYKPIQQRRRKNRRSKRNSESDGELSNGGSSLETQSPSGTAASGSQRLSRQRRNSANVSASKEEGDEEVGEAAATGEKEDSVPRDDFDPNDENQKASDRKRATSSAREEKHYQLMLEKALRESRRSSKDGAEPQDEDLLKEEEPAAKSASPREYTRDTESLEANGSETEESTSQSRKRARIAKSTSPSESEDDSKSKRSRRGKNVGSVAQTNARVQKSSSGRIGRSARSSGPKGNGSSGSSNSSKSNGASSEIGINKPLKPRIPSQRTTMNEMRRRVNAILEFISRTQLELSDNELQRGQLCQFVENEEFLDNINKVFSSYDESLRAMDELTRKLLLWERKFSPVA</sequence>
<protein>
    <submittedName>
        <fullName evidence="7">WGS project CCBQ000000000 data, contig 00008</fullName>
    </submittedName>
</protein>
<proteinExistence type="predicted"/>
<dbReference type="PANTHER" id="PTHR47793">
    <property type="entry name" value="HISTONE DEACETYLASE COMPLEX SUBUNIT CTI6"/>
    <property type="match status" value="1"/>
</dbReference>
<dbReference type="InterPro" id="IPR019786">
    <property type="entry name" value="Zinc_finger_PHD-type_CS"/>
</dbReference>
<dbReference type="GO" id="GO:0061186">
    <property type="term" value="P:negative regulation of silent mating-type cassette heterochromatin formation"/>
    <property type="evidence" value="ECO:0007669"/>
    <property type="project" value="TreeGrafter"/>
</dbReference>
<dbReference type="FunFam" id="3.30.40.10:FF:000593">
    <property type="entry name" value="Cti6p"/>
    <property type="match status" value="1"/>
</dbReference>
<comment type="caution">
    <text evidence="7">The sequence shown here is derived from an EMBL/GenBank/DDBJ whole genome shotgun (WGS) entry which is preliminary data.</text>
</comment>
<keyword evidence="3" id="KW-0862">Zinc</keyword>
<dbReference type="EMBL" id="CCBQ010000041">
    <property type="protein sequence ID" value="CDO94914.1"/>
    <property type="molecule type" value="Genomic_DNA"/>
</dbReference>
<dbReference type="InterPro" id="IPR001965">
    <property type="entry name" value="Znf_PHD"/>
</dbReference>
<evidence type="ECO:0000256" key="1">
    <source>
        <dbReference type="ARBA" id="ARBA00022723"/>
    </source>
</evidence>
<feature type="compositionally biased region" description="Polar residues" evidence="5">
    <location>
        <begin position="123"/>
        <end position="156"/>
    </location>
</feature>
<dbReference type="Pfam" id="PF20826">
    <property type="entry name" value="PHD_5"/>
    <property type="match status" value="1"/>
</dbReference>
<reference evidence="7 8" key="1">
    <citation type="submission" date="2014-03" db="EMBL/GenBank/DDBJ databases">
        <title>The genome of Kluyveromyces dobzhanskii.</title>
        <authorList>
            <person name="Nystedt B."/>
            <person name="Astrom S."/>
        </authorList>
    </citation>
    <scope>NUCLEOTIDE SEQUENCE [LARGE SCALE GENOMIC DNA]</scope>
    <source>
        <strain evidence="7 8">CBS 2104</strain>
    </source>
</reference>
<evidence type="ECO:0000256" key="5">
    <source>
        <dbReference type="SAM" id="MobiDB-lite"/>
    </source>
</evidence>
<keyword evidence="1" id="KW-0479">Metal-binding</keyword>
<feature type="compositionally biased region" description="Basic residues" evidence="5">
    <location>
        <begin position="102"/>
        <end position="112"/>
    </location>
</feature>
<dbReference type="Proteomes" id="UP000031516">
    <property type="component" value="Unassembled WGS sequence"/>
</dbReference>
<feature type="compositionally biased region" description="Polar residues" evidence="5">
    <location>
        <begin position="303"/>
        <end position="313"/>
    </location>
</feature>
<evidence type="ECO:0000313" key="7">
    <source>
        <dbReference type="EMBL" id="CDO94914.1"/>
    </source>
</evidence>
<evidence type="ECO:0000256" key="4">
    <source>
        <dbReference type="PROSITE-ProRule" id="PRU00146"/>
    </source>
</evidence>
<dbReference type="GO" id="GO:0061188">
    <property type="term" value="P:negative regulation of rDNA heterochromatin formation"/>
    <property type="evidence" value="ECO:0007669"/>
    <property type="project" value="TreeGrafter"/>
</dbReference>
<dbReference type="PROSITE" id="PS01359">
    <property type="entry name" value="ZF_PHD_1"/>
    <property type="match status" value="1"/>
</dbReference>
<keyword evidence="8" id="KW-1185">Reference proteome</keyword>
<feature type="compositionally biased region" description="Basic and acidic residues" evidence="5">
    <location>
        <begin position="1"/>
        <end position="20"/>
    </location>
</feature>
<feature type="compositionally biased region" description="Polar residues" evidence="5">
    <location>
        <begin position="257"/>
        <end position="270"/>
    </location>
</feature>
<organism evidence="7 8">
    <name type="scientific">Kluyveromyces dobzhanskii CBS 2104</name>
    <dbReference type="NCBI Taxonomy" id="1427455"/>
    <lineage>
        <taxon>Eukaryota</taxon>
        <taxon>Fungi</taxon>
        <taxon>Dikarya</taxon>
        <taxon>Ascomycota</taxon>
        <taxon>Saccharomycotina</taxon>
        <taxon>Saccharomycetes</taxon>
        <taxon>Saccharomycetales</taxon>
        <taxon>Saccharomycetaceae</taxon>
        <taxon>Kluyveromyces</taxon>
    </lineage>
</organism>
<dbReference type="PANTHER" id="PTHR47793:SF1">
    <property type="entry name" value="HISTONE DEACETYLASE COMPLEX SUBUNIT CTI6"/>
    <property type="match status" value="1"/>
</dbReference>
<dbReference type="SUPFAM" id="SSF57903">
    <property type="entry name" value="FYVE/PHD zinc finger"/>
    <property type="match status" value="1"/>
</dbReference>
<dbReference type="CDD" id="cd15550">
    <property type="entry name" value="PHD_MLL5"/>
    <property type="match status" value="1"/>
</dbReference>
<feature type="compositionally biased region" description="Low complexity" evidence="5">
    <location>
        <begin position="314"/>
        <end position="328"/>
    </location>
</feature>
<dbReference type="InterPro" id="IPR019787">
    <property type="entry name" value="Znf_PHD-finger"/>
</dbReference>
<name>A0A0A8L7N8_9SACH</name>
<feature type="region of interest" description="Disordered" evidence="5">
    <location>
        <begin position="90"/>
        <end position="366"/>
    </location>
</feature>
<feature type="compositionally biased region" description="Low complexity" evidence="5">
    <location>
        <begin position="334"/>
        <end position="347"/>
    </location>
</feature>
<evidence type="ECO:0000259" key="6">
    <source>
        <dbReference type="PROSITE" id="PS50016"/>
    </source>
</evidence>
<gene>
    <name evidence="7" type="ORF">KLDO_g3168</name>
</gene>
<feature type="region of interest" description="Disordered" evidence="5">
    <location>
        <begin position="1"/>
        <end position="35"/>
    </location>
</feature>